<dbReference type="STRING" id="1810919.A0A3D8SVV1"/>
<keyword evidence="1" id="KW-0812">Transmembrane</keyword>
<reference evidence="2 3" key="1">
    <citation type="journal article" date="2018" name="IMA Fungus">
        <title>IMA Genome-F 9: Draft genome sequence of Annulohypoxylon stygium, Aspergillus mulundensis, Berkeleyomyces basicola (syn. Thielaviopsis basicola), Ceratocystis smalleyi, two Cercospora beticola strains, Coleophoma cylindrospora, Fusarium fracticaudum, Phialophora cf. hyalina, and Morchella septimelata.</title>
        <authorList>
            <person name="Wingfield B.D."/>
            <person name="Bills G.F."/>
            <person name="Dong Y."/>
            <person name="Huang W."/>
            <person name="Nel W.J."/>
            <person name="Swalarsk-Parry B.S."/>
            <person name="Vaghefi N."/>
            <person name="Wilken P.M."/>
            <person name="An Z."/>
            <person name="de Beer Z.W."/>
            <person name="De Vos L."/>
            <person name="Chen L."/>
            <person name="Duong T.A."/>
            <person name="Gao Y."/>
            <person name="Hammerbacher A."/>
            <person name="Kikkert J.R."/>
            <person name="Li Y."/>
            <person name="Li H."/>
            <person name="Li K."/>
            <person name="Li Q."/>
            <person name="Liu X."/>
            <person name="Ma X."/>
            <person name="Naidoo K."/>
            <person name="Pethybridge S.J."/>
            <person name="Sun J."/>
            <person name="Steenkamp E.T."/>
            <person name="van der Nest M.A."/>
            <person name="van Wyk S."/>
            <person name="Wingfield M.J."/>
            <person name="Xiong C."/>
            <person name="Yue Q."/>
            <person name="Zhang X."/>
        </authorList>
    </citation>
    <scope>NUCLEOTIDE SEQUENCE [LARGE SCALE GENOMIC DNA]</scope>
    <source>
        <strain evidence="2 3">DSM 5745</strain>
    </source>
</reference>
<feature type="transmembrane region" description="Helical" evidence="1">
    <location>
        <begin position="66"/>
        <end position="83"/>
    </location>
</feature>
<dbReference type="RefSeq" id="XP_026607343.1">
    <property type="nucleotide sequence ID" value="XM_026744180.1"/>
</dbReference>
<comment type="caution">
    <text evidence="2">The sequence shown here is derived from an EMBL/GenBank/DDBJ whole genome shotgun (WGS) entry which is preliminary data.</text>
</comment>
<sequence>MAASQFSDVEAQPFLETKEYDSYAWVLLEDHPLRSYPDDTNCHPEVTEFTRKCSAFVRRRWRERGLPLLCLVLMFFVIVQFLVQLPHIVSYFLEPDYRQDLPGFIQTLDTVDRSLGLGIDHAAICVYDASVQAQMHGVTGDAVEYTLASGCTGAKVDLSQRDEELFVGSWGPGLDDEHTLQSVYLQSLQSQLDARNSAFVNLTGKNGGQNDLVPVGLFDENPTQSFTLLLNIQKPMRRAWPPLVAQLEALNERRYLSYRSAEQGLVLRPVTVVVLGKGCRRLSLLDDLSRAIKGFF</sequence>
<keyword evidence="1" id="KW-1133">Transmembrane helix</keyword>
<dbReference type="GeneID" id="38112534"/>
<gene>
    <name evidence="2" type="ORF">DSM5745_02164</name>
</gene>
<keyword evidence="3" id="KW-1185">Reference proteome</keyword>
<dbReference type="AlphaFoldDB" id="A0A3D8SVV1"/>
<evidence type="ECO:0000256" key="1">
    <source>
        <dbReference type="SAM" id="Phobius"/>
    </source>
</evidence>
<name>A0A3D8SVV1_9EURO</name>
<evidence type="ECO:0000313" key="3">
    <source>
        <dbReference type="Proteomes" id="UP000256690"/>
    </source>
</evidence>
<keyword evidence="1" id="KW-0472">Membrane</keyword>
<dbReference type="OrthoDB" id="4499526at2759"/>
<organism evidence="2 3">
    <name type="scientific">Aspergillus mulundensis</name>
    <dbReference type="NCBI Taxonomy" id="1810919"/>
    <lineage>
        <taxon>Eukaryota</taxon>
        <taxon>Fungi</taxon>
        <taxon>Dikarya</taxon>
        <taxon>Ascomycota</taxon>
        <taxon>Pezizomycotina</taxon>
        <taxon>Eurotiomycetes</taxon>
        <taxon>Eurotiomycetidae</taxon>
        <taxon>Eurotiales</taxon>
        <taxon>Aspergillaceae</taxon>
        <taxon>Aspergillus</taxon>
        <taxon>Aspergillus subgen. Nidulantes</taxon>
    </lineage>
</organism>
<dbReference type="Proteomes" id="UP000256690">
    <property type="component" value="Unassembled WGS sequence"/>
</dbReference>
<accession>A0A3D8SVV1</accession>
<proteinExistence type="predicted"/>
<dbReference type="EMBL" id="PVWQ01000002">
    <property type="protein sequence ID" value="RDW90389.1"/>
    <property type="molecule type" value="Genomic_DNA"/>
</dbReference>
<protein>
    <submittedName>
        <fullName evidence="2">Uncharacterized protein</fullName>
    </submittedName>
</protein>
<evidence type="ECO:0000313" key="2">
    <source>
        <dbReference type="EMBL" id="RDW90389.1"/>
    </source>
</evidence>